<dbReference type="InterPro" id="IPR036890">
    <property type="entry name" value="HATPase_C_sf"/>
</dbReference>
<keyword evidence="8" id="KW-0547">Nucleotide-binding</keyword>
<keyword evidence="4" id="KW-0418">Kinase</keyword>
<accession>A0A9X4RH83</accession>
<dbReference type="RefSeq" id="WP_009626221.1">
    <property type="nucleotide sequence ID" value="NZ_VBTY01000035.1"/>
</dbReference>
<dbReference type="GO" id="GO:0005524">
    <property type="term" value="F:ATP binding"/>
    <property type="evidence" value="ECO:0007669"/>
    <property type="project" value="UniProtKB-KW"/>
</dbReference>
<dbReference type="InterPro" id="IPR005467">
    <property type="entry name" value="His_kinase_dom"/>
</dbReference>
<dbReference type="Gene3D" id="1.10.287.130">
    <property type="match status" value="1"/>
</dbReference>
<dbReference type="SUPFAM" id="SSF47384">
    <property type="entry name" value="Homodimeric domain of signal transducing histidine kinase"/>
    <property type="match status" value="1"/>
</dbReference>
<evidence type="ECO:0000256" key="1">
    <source>
        <dbReference type="ARBA" id="ARBA00000085"/>
    </source>
</evidence>
<evidence type="ECO:0000256" key="2">
    <source>
        <dbReference type="ARBA" id="ARBA00012438"/>
    </source>
</evidence>
<evidence type="ECO:0000313" key="8">
    <source>
        <dbReference type="EMBL" id="MDG3494157.1"/>
    </source>
</evidence>
<dbReference type="InterPro" id="IPR036097">
    <property type="entry name" value="HisK_dim/P_sf"/>
</dbReference>
<dbReference type="AlphaFoldDB" id="A0A9X4RH83"/>
<reference evidence="8" key="1">
    <citation type="submission" date="2019-05" db="EMBL/GenBank/DDBJ databases">
        <title>Whole genome sequencing of Pseudanabaena catenata USMAC16.</title>
        <authorList>
            <person name="Khan Z."/>
            <person name="Omar W.M."/>
            <person name="Convey P."/>
            <person name="Merican F."/>
            <person name="Najimudin N."/>
        </authorList>
    </citation>
    <scope>NUCLEOTIDE SEQUENCE</scope>
    <source>
        <strain evidence="8">USMAC16</strain>
    </source>
</reference>
<dbReference type="Pfam" id="PF02518">
    <property type="entry name" value="HATPase_c"/>
    <property type="match status" value="1"/>
</dbReference>
<name>A0A9X4RH83_9CYAN</name>
<dbReference type="SMART" id="SM00388">
    <property type="entry name" value="HisKA"/>
    <property type="match status" value="1"/>
</dbReference>
<evidence type="ECO:0000256" key="3">
    <source>
        <dbReference type="ARBA" id="ARBA00022553"/>
    </source>
</evidence>
<keyword evidence="6" id="KW-0175">Coiled coil</keyword>
<keyword evidence="4" id="KW-0808">Transferase</keyword>
<dbReference type="Pfam" id="PF00512">
    <property type="entry name" value="HisKA"/>
    <property type="match status" value="1"/>
</dbReference>
<evidence type="ECO:0000256" key="6">
    <source>
        <dbReference type="SAM" id="Coils"/>
    </source>
</evidence>
<dbReference type="SUPFAM" id="SSF55874">
    <property type="entry name" value="ATPase domain of HSP90 chaperone/DNA topoisomerase II/histidine kinase"/>
    <property type="match status" value="1"/>
</dbReference>
<keyword evidence="5" id="KW-0902">Two-component regulatory system</keyword>
<keyword evidence="9" id="KW-1185">Reference proteome</keyword>
<dbReference type="EC" id="2.7.13.3" evidence="2"/>
<comment type="caution">
    <text evidence="8">The sequence shown here is derived from an EMBL/GenBank/DDBJ whole genome shotgun (WGS) entry which is preliminary data.</text>
</comment>
<dbReference type="Gene3D" id="3.30.565.10">
    <property type="entry name" value="Histidine kinase-like ATPase, C-terminal domain"/>
    <property type="match status" value="1"/>
</dbReference>
<dbReference type="InterPro" id="IPR003661">
    <property type="entry name" value="HisK_dim/P_dom"/>
</dbReference>
<dbReference type="PANTHER" id="PTHR43065">
    <property type="entry name" value="SENSOR HISTIDINE KINASE"/>
    <property type="match status" value="1"/>
</dbReference>
<dbReference type="InterPro" id="IPR004358">
    <property type="entry name" value="Sig_transdc_His_kin-like_C"/>
</dbReference>
<dbReference type="EMBL" id="VBTY01000035">
    <property type="protein sequence ID" value="MDG3494157.1"/>
    <property type="molecule type" value="Genomic_DNA"/>
</dbReference>
<feature type="domain" description="Histidine kinase" evidence="7">
    <location>
        <begin position="116"/>
        <end position="385"/>
    </location>
</feature>
<dbReference type="InterPro" id="IPR003594">
    <property type="entry name" value="HATPase_dom"/>
</dbReference>
<organism evidence="8 9">
    <name type="scientific">Pseudanabaena catenata USMAC16</name>
    <dbReference type="NCBI Taxonomy" id="1855837"/>
    <lineage>
        <taxon>Bacteria</taxon>
        <taxon>Bacillati</taxon>
        <taxon>Cyanobacteriota</taxon>
        <taxon>Cyanophyceae</taxon>
        <taxon>Pseudanabaenales</taxon>
        <taxon>Pseudanabaenaceae</taxon>
        <taxon>Pseudanabaena</taxon>
    </lineage>
</organism>
<keyword evidence="3" id="KW-0597">Phosphoprotein</keyword>
<protein>
    <recommendedName>
        <fullName evidence="2">histidine kinase</fullName>
        <ecNumber evidence="2">2.7.13.3</ecNumber>
    </recommendedName>
</protein>
<dbReference type="PROSITE" id="PS50109">
    <property type="entry name" value="HIS_KIN"/>
    <property type="match status" value="1"/>
</dbReference>
<evidence type="ECO:0000256" key="5">
    <source>
        <dbReference type="ARBA" id="ARBA00023012"/>
    </source>
</evidence>
<comment type="catalytic activity">
    <reaction evidence="1">
        <text>ATP + protein L-histidine = ADP + protein N-phospho-L-histidine.</text>
        <dbReference type="EC" id="2.7.13.3"/>
    </reaction>
</comment>
<dbReference type="CDD" id="cd00082">
    <property type="entry name" value="HisKA"/>
    <property type="match status" value="1"/>
</dbReference>
<feature type="coiled-coil region" evidence="6">
    <location>
        <begin position="48"/>
        <end position="97"/>
    </location>
</feature>
<sequence>MHRLLQRQIKKHFGSIDSLPSEWEGFLNDIDTAYCQYDDDHRIVERSLELSSEELLQANKQLQDLLKTVEGQVAERTAELTKANIELEETLINLKKAQVHIVQSEKMSSLGRLIAGVAHEINNPVNFIHGNLSYLKDYIAKILNFTKLTQQNYLQGIPEMENLAEEIELEFIKQDLPQIINSMVVGTSRIQGIVQSLKNFSHMDEAEFKQVDIHKGIDNTLMILEHRLRSKSRSNHIQIIKQYGDLPLINCYAGQMNQVFVNILANAIDALEEVNYHPKNDPKSDLKRDTKGDNWGRSPYIKIQTRVIDDCFVEIAIADNSNGIPEEIQKQIFDPFFTTKPVGKGTGMGMAISYQIITEKHNGRLTCHSTIGKGTEFYIHIPIDLEKFQ</sequence>
<gene>
    <name evidence="8" type="ORF">FEV09_06250</name>
</gene>
<evidence type="ECO:0000313" key="9">
    <source>
        <dbReference type="Proteomes" id="UP001152872"/>
    </source>
</evidence>
<keyword evidence="8" id="KW-0067">ATP-binding</keyword>
<dbReference type="PANTHER" id="PTHR43065:SF50">
    <property type="entry name" value="HISTIDINE KINASE"/>
    <property type="match status" value="1"/>
</dbReference>
<dbReference type="SMART" id="SM00387">
    <property type="entry name" value="HATPase_c"/>
    <property type="match status" value="1"/>
</dbReference>
<evidence type="ECO:0000256" key="4">
    <source>
        <dbReference type="ARBA" id="ARBA00022777"/>
    </source>
</evidence>
<dbReference type="PRINTS" id="PR00344">
    <property type="entry name" value="BCTRLSENSOR"/>
</dbReference>
<dbReference type="Proteomes" id="UP001152872">
    <property type="component" value="Unassembled WGS sequence"/>
</dbReference>
<dbReference type="GO" id="GO:0000155">
    <property type="term" value="F:phosphorelay sensor kinase activity"/>
    <property type="evidence" value="ECO:0007669"/>
    <property type="project" value="InterPro"/>
</dbReference>
<evidence type="ECO:0000259" key="7">
    <source>
        <dbReference type="PROSITE" id="PS50109"/>
    </source>
</evidence>
<proteinExistence type="predicted"/>